<accession>A0A4R8II52</accession>
<dbReference type="Gene3D" id="2.40.50.1020">
    <property type="entry name" value="LytTr DNA-binding domain"/>
    <property type="match status" value="1"/>
</dbReference>
<dbReference type="Proteomes" id="UP000295313">
    <property type="component" value="Unassembled WGS sequence"/>
</dbReference>
<dbReference type="GO" id="GO:0000156">
    <property type="term" value="F:phosphorelay response regulator activity"/>
    <property type="evidence" value="ECO:0007669"/>
    <property type="project" value="InterPro"/>
</dbReference>
<gene>
    <name evidence="4" type="ORF">B0I22_0718</name>
</gene>
<dbReference type="PROSITE" id="PS50110">
    <property type="entry name" value="RESPONSE_REGULATORY"/>
    <property type="match status" value="1"/>
</dbReference>
<evidence type="ECO:0000259" key="2">
    <source>
        <dbReference type="PROSITE" id="PS50110"/>
    </source>
</evidence>
<name>A0A4R8II52_9FLAO</name>
<evidence type="ECO:0000313" key="5">
    <source>
        <dbReference type="Proteomes" id="UP000295313"/>
    </source>
</evidence>
<dbReference type="InterPro" id="IPR011006">
    <property type="entry name" value="CheY-like_superfamily"/>
</dbReference>
<dbReference type="PANTHER" id="PTHR37299">
    <property type="entry name" value="TRANSCRIPTIONAL REGULATOR-RELATED"/>
    <property type="match status" value="1"/>
</dbReference>
<dbReference type="SUPFAM" id="SSF52172">
    <property type="entry name" value="CheY-like"/>
    <property type="match status" value="1"/>
</dbReference>
<keyword evidence="1" id="KW-0597">Phosphoprotein</keyword>
<dbReference type="Pfam" id="PF00072">
    <property type="entry name" value="Response_reg"/>
    <property type="match status" value="1"/>
</dbReference>
<dbReference type="InterPro" id="IPR001789">
    <property type="entry name" value="Sig_transdc_resp-reg_receiver"/>
</dbReference>
<dbReference type="PANTHER" id="PTHR37299:SF1">
    <property type="entry name" value="STAGE 0 SPORULATION PROTEIN A HOMOLOG"/>
    <property type="match status" value="1"/>
</dbReference>
<feature type="domain" description="HTH LytTR-type" evidence="3">
    <location>
        <begin position="126"/>
        <end position="217"/>
    </location>
</feature>
<reference evidence="4 5" key="1">
    <citation type="submission" date="2019-03" db="EMBL/GenBank/DDBJ databases">
        <title>Genomic Encyclopedia of Type Strains, Phase III (KMG-III): the genomes of soil and plant-associated and newly described type strains.</title>
        <authorList>
            <person name="Whitman W."/>
        </authorList>
    </citation>
    <scope>NUCLEOTIDE SEQUENCE [LARGE SCALE GENOMIC DNA]</scope>
    <source>
        <strain evidence="4 5">CGMCC 1.12802</strain>
    </source>
</reference>
<dbReference type="SMART" id="SM00850">
    <property type="entry name" value="LytTR"/>
    <property type="match status" value="1"/>
</dbReference>
<organism evidence="4 5">
    <name type="scientific">Epilithonimonas xixisoli</name>
    <dbReference type="NCBI Taxonomy" id="1476462"/>
    <lineage>
        <taxon>Bacteria</taxon>
        <taxon>Pseudomonadati</taxon>
        <taxon>Bacteroidota</taxon>
        <taxon>Flavobacteriia</taxon>
        <taxon>Flavobacteriales</taxon>
        <taxon>Weeksellaceae</taxon>
        <taxon>Chryseobacterium group</taxon>
        <taxon>Epilithonimonas</taxon>
    </lineage>
</organism>
<dbReference type="SMART" id="SM00448">
    <property type="entry name" value="REC"/>
    <property type="match status" value="1"/>
</dbReference>
<evidence type="ECO:0000259" key="3">
    <source>
        <dbReference type="PROSITE" id="PS50930"/>
    </source>
</evidence>
<comment type="caution">
    <text evidence="4">The sequence shown here is derived from an EMBL/GenBank/DDBJ whole genome shotgun (WGS) entry which is preliminary data.</text>
</comment>
<evidence type="ECO:0000256" key="1">
    <source>
        <dbReference type="PROSITE-ProRule" id="PRU00169"/>
    </source>
</evidence>
<sequence length="217" mass="25395">MDFIKILIIEDEVLIADYIKETLEINRFKNIHMAHSVSEAREKMHILQPDIILMDINLEGHFEGIQLGREKSSETAIIYITGQSDSRMIEEALDSSPDSYLTKPIREVELIAALKIIINKKQKEYLFVKDGYDDIKLKLQDIIYVEVDKNYLDIYLTDRKVTVRKTLQEFCRQLPISFKQIHRSIIVNTGLIEKITSDEVWIKDLRLPVSRNFRANL</sequence>
<keyword evidence="5" id="KW-1185">Reference proteome</keyword>
<evidence type="ECO:0000313" key="4">
    <source>
        <dbReference type="EMBL" id="TDX86583.1"/>
    </source>
</evidence>
<dbReference type="OrthoDB" id="2962330at2"/>
<dbReference type="AlphaFoldDB" id="A0A4R8II52"/>
<proteinExistence type="predicted"/>
<feature type="modified residue" description="4-aspartylphosphate" evidence="1">
    <location>
        <position position="55"/>
    </location>
</feature>
<dbReference type="Pfam" id="PF04397">
    <property type="entry name" value="LytTR"/>
    <property type="match status" value="1"/>
</dbReference>
<feature type="domain" description="Response regulatory" evidence="2">
    <location>
        <begin position="5"/>
        <end position="118"/>
    </location>
</feature>
<dbReference type="Gene3D" id="3.40.50.2300">
    <property type="match status" value="1"/>
</dbReference>
<dbReference type="RefSeq" id="WP_133943239.1">
    <property type="nucleotide sequence ID" value="NZ_SOEO01000001.1"/>
</dbReference>
<dbReference type="PROSITE" id="PS50930">
    <property type="entry name" value="HTH_LYTTR"/>
    <property type="match status" value="1"/>
</dbReference>
<dbReference type="InterPro" id="IPR007492">
    <property type="entry name" value="LytTR_DNA-bd_dom"/>
</dbReference>
<protein>
    <submittedName>
        <fullName evidence="4">LytTR family two component transcriptional regulator</fullName>
    </submittedName>
</protein>
<dbReference type="EMBL" id="SOEO01000001">
    <property type="protein sequence ID" value="TDX86583.1"/>
    <property type="molecule type" value="Genomic_DNA"/>
</dbReference>
<dbReference type="GO" id="GO:0003677">
    <property type="term" value="F:DNA binding"/>
    <property type="evidence" value="ECO:0007669"/>
    <property type="project" value="InterPro"/>
</dbReference>
<dbReference type="InterPro" id="IPR046947">
    <property type="entry name" value="LytR-like"/>
</dbReference>